<evidence type="ECO:0000256" key="1">
    <source>
        <dbReference type="SAM" id="Phobius"/>
    </source>
</evidence>
<sequence>MRMSEQLKSTGSLLNATEAVGNWRAVLLYASTLIGSTLIFGLFAMMHSSFAIGLGGLLALATLFYGSNAVGIMLMDASRNGVSRPPLEAVMASLLSSHRLLGVALVAAVGLLLLLLAVAILFLICKIPGVGPLLFTFIMPLTTLLLGLTFFALAYVFFPLAASAVWHGASVLQVVSNLLAVVRQRLLAVMLQEIVLMLIIGVTSFIISGVLLFGLSMTGGMAARAFSALATPEVWAAWAAA</sequence>
<feature type="transmembrane region" description="Helical" evidence="1">
    <location>
        <begin position="100"/>
        <end position="125"/>
    </location>
</feature>
<feature type="transmembrane region" description="Helical" evidence="1">
    <location>
        <begin position="194"/>
        <end position="215"/>
    </location>
</feature>
<evidence type="ECO:0000313" key="2">
    <source>
        <dbReference type="EMBL" id="MTD33464.1"/>
    </source>
</evidence>
<keyword evidence="1" id="KW-1133">Transmembrane helix</keyword>
<dbReference type="RefSeq" id="WP_230370402.1">
    <property type="nucleotide sequence ID" value="NZ_WLYX01000001.1"/>
</dbReference>
<keyword evidence="1" id="KW-0812">Transmembrane</keyword>
<organism evidence="2 3">
    <name type="scientific">Paludibacterium denitrificans</name>
    <dbReference type="NCBI Taxonomy" id="2675226"/>
    <lineage>
        <taxon>Bacteria</taxon>
        <taxon>Pseudomonadati</taxon>
        <taxon>Pseudomonadota</taxon>
        <taxon>Betaproteobacteria</taxon>
        <taxon>Neisseriales</taxon>
        <taxon>Chromobacteriaceae</taxon>
        <taxon>Paludibacterium</taxon>
    </lineage>
</organism>
<feature type="transmembrane region" description="Helical" evidence="1">
    <location>
        <begin position="23"/>
        <end position="43"/>
    </location>
</feature>
<proteinExistence type="predicted"/>
<name>A0A844GFJ4_9NEIS</name>
<dbReference type="Proteomes" id="UP000446658">
    <property type="component" value="Unassembled WGS sequence"/>
</dbReference>
<evidence type="ECO:0000313" key="3">
    <source>
        <dbReference type="Proteomes" id="UP000446658"/>
    </source>
</evidence>
<protein>
    <submittedName>
        <fullName evidence="2">Uncharacterized protein</fullName>
    </submittedName>
</protein>
<accession>A0A844GFJ4</accession>
<gene>
    <name evidence="2" type="ORF">GKE73_11170</name>
</gene>
<reference evidence="2 3" key="1">
    <citation type="submission" date="2019-11" db="EMBL/GenBank/DDBJ databases">
        <title>Draft genome sequence of Paludibacterium sp. dN18-1.</title>
        <authorList>
            <person name="Im W.-T."/>
        </authorList>
    </citation>
    <scope>NUCLEOTIDE SEQUENCE [LARGE SCALE GENOMIC DNA]</scope>
    <source>
        <strain evidence="3">dN 18-1</strain>
    </source>
</reference>
<feature type="transmembrane region" description="Helical" evidence="1">
    <location>
        <begin position="50"/>
        <end position="75"/>
    </location>
</feature>
<dbReference type="EMBL" id="WLYX01000001">
    <property type="protein sequence ID" value="MTD33464.1"/>
    <property type="molecule type" value="Genomic_DNA"/>
</dbReference>
<comment type="caution">
    <text evidence="2">The sequence shown here is derived from an EMBL/GenBank/DDBJ whole genome shotgun (WGS) entry which is preliminary data.</text>
</comment>
<keyword evidence="3" id="KW-1185">Reference proteome</keyword>
<dbReference type="AlphaFoldDB" id="A0A844GFJ4"/>
<feature type="transmembrane region" description="Helical" evidence="1">
    <location>
        <begin position="137"/>
        <end position="158"/>
    </location>
</feature>
<keyword evidence="1" id="KW-0472">Membrane</keyword>
<feature type="transmembrane region" description="Helical" evidence="1">
    <location>
        <begin position="164"/>
        <end position="182"/>
    </location>
</feature>